<dbReference type="PATRIC" id="fig|595434.4.peg.5179"/>
<protein>
    <submittedName>
        <fullName evidence="1">Uncharacterized protein</fullName>
    </submittedName>
</protein>
<sequence>MILQQAELIGKSDIMGFRNRILSRSGEIGKSVPGIYWNPFVHGLASDRKCEHGHVDVDGKFVWRP</sequence>
<keyword evidence="2" id="KW-1185">Reference proteome</keyword>
<dbReference type="STRING" id="595434.RISK_005452"/>
<reference evidence="1" key="1">
    <citation type="submission" date="2015-05" db="EMBL/GenBank/DDBJ databases">
        <title>Permanent draft genome of Rhodopirellula islandicus K833.</title>
        <authorList>
            <person name="Kizina J."/>
            <person name="Richter M."/>
            <person name="Glockner F.O."/>
            <person name="Harder J."/>
        </authorList>
    </citation>
    <scope>NUCLEOTIDE SEQUENCE [LARGE SCALE GENOMIC DNA]</scope>
    <source>
        <strain evidence="1">K833</strain>
    </source>
</reference>
<proteinExistence type="predicted"/>
<comment type="caution">
    <text evidence="1">The sequence shown here is derived from an EMBL/GenBank/DDBJ whole genome shotgun (WGS) entry which is preliminary data.</text>
</comment>
<dbReference type="EMBL" id="LECT01000044">
    <property type="protein sequence ID" value="KLU02386.1"/>
    <property type="molecule type" value="Genomic_DNA"/>
</dbReference>
<organism evidence="1 2">
    <name type="scientific">Rhodopirellula islandica</name>
    <dbReference type="NCBI Taxonomy" id="595434"/>
    <lineage>
        <taxon>Bacteria</taxon>
        <taxon>Pseudomonadati</taxon>
        <taxon>Planctomycetota</taxon>
        <taxon>Planctomycetia</taxon>
        <taxon>Pirellulales</taxon>
        <taxon>Pirellulaceae</taxon>
        <taxon>Rhodopirellula</taxon>
    </lineage>
</organism>
<evidence type="ECO:0000313" key="2">
    <source>
        <dbReference type="Proteomes" id="UP000036367"/>
    </source>
</evidence>
<dbReference type="AlphaFoldDB" id="A0A0J1B7F7"/>
<dbReference type="Proteomes" id="UP000036367">
    <property type="component" value="Unassembled WGS sequence"/>
</dbReference>
<gene>
    <name evidence="1" type="ORF">RISK_005452</name>
</gene>
<name>A0A0J1B7F7_RHOIS</name>
<accession>A0A0J1B7F7</accession>
<evidence type="ECO:0000313" key="1">
    <source>
        <dbReference type="EMBL" id="KLU02386.1"/>
    </source>
</evidence>